<protein>
    <submittedName>
        <fullName evidence="1">Uncharacterized protein</fullName>
    </submittedName>
</protein>
<dbReference type="Proteomes" id="UP000041314">
    <property type="component" value="Unassembled WGS sequence"/>
</dbReference>
<gene>
    <name evidence="1" type="ORF">ERS008198_04544</name>
</gene>
<sequence length="65" mass="7766">MLLCMKLLVNLKKMHHFLHLRLVEKMQKNFLDQDLNKNLRTLLMKSGIFSKQNRLLNVNYGLLNV</sequence>
<dbReference type="EMBL" id="CQPA01000064">
    <property type="protein sequence ID" value="CNV17059.1"/>
    <property type="molecule type" value="Genomic_DNA"/>
</dbReference>
<evidence type="ECO:0000313" key="2">
    <source>
        <dbReference type="Proteomes" id="UP000041314"/>
    </source>
</evidence>
<organism evidence="1 2">
    <name type="scientific">Salmonella enterica subsp. enterica serovar Bovismorbificans</name>
    <dbReference type="NCBI Taxonomy" id="58097"/>
    <lineage>
        <taxon>Bacteria</taxon>
        <taxon>Pseudomonadati</taxon>
        <taxon>Pseudomonadota</taxon>
        <taxon>Gammaproteobacteria</taxon>
        <taxon>Enterobacterales</taxon>
        <taxon>Enterobacteriaceae</taxon>
        <taxon>Salmonella</taxon>
    </lineage>
</organism>
<proteinExistence type="predicted"/>
<accession>A0A655EEX2</accession>
<reference evidence="1 2" key="1">
    <citation type="submission" date="2015-03" db="EMBL/GenBank/DDBJ databases">
        <authorList>
            <consortium name="Pathogen Informatics"/>
        </authorList>
    </citation>
    <scope>NUCLEOTIDE SEQUENCE [LARGE SCALE GENOMIC DNA]</scope>
    <source>
        <strain evidence="1 2">A1104</strain>
    </source>
</reference>
<evidence type="ECO:0000313" key="1">
    <source>
        <dbReference type="EMBL" id="CNV17059.1"/>
    </source>
</evidence>
<name>A0A655EEX2_SALET</name>
<dbReference type="AlphaFoldDB" id="A0A655EEX2"/>